<accession>A0A8J2YZU5</accession>
<dbReference type="InterPro" id="IPR007627">
    <property type="entry name" value="RNA_pol_sigma70_r2"/>
</dbReference>
<dbReference type="GO" id="GO:0003677">
    <property type="term" value="F:DNA binding"/>
    <property type="evidence" value="ECO:0007669"/>
    <property type="project" value="InterPro"/>
</dbReference>
<protein>
    <submittedName>
        <fullName evidence="7">ECF sigma factor VreI</fullName>
    </submittedName>
</protein>
<dbReference type="EMBL" id="BMJQ01000026">
    <property type="protein sequence ID" value="GGF47719.1"/>
    <property type="molecule type" value="Genomic_DNA"/>
</dbReference>
<dbReference type="Gene3D" id="1.10.1740.10">
    <property type="match status" value="1"/>
</dbReference>
<sequence length="170" mass="19306">MAETSQATLRQLFLVGYEDLKRLLTRRLGSSDLAGEALQETYLRLERASIGPVRSPRAYLYRTALNIATNRRLAENRHLSVSEVETLLNVADDAPDPAQVAEARSEIEALKRAVAELPARRREIFLAAWREELPHQQIAEHHGVTVRTVQIELKHALEHCAQRLGRSRKK</sequence>
<keyword evidence="4" id="KW-0804">Transcription</keyword>
<dbReference type="AlphaFoldDB" id="A0A8J2YZU5"/>
<organism evidence="7 8">
    <name type="scientific">Aliidongia dinghuensis</name>
    <dbReference type="NCBI Taxonomy" id="1867774"/>
    <lineage>
        <taxon>Bacteria</taxon>
        <taxon>Pseudomonadati</taxon>
        <taxon>Pseudomonadota</taxon>
        <taxon>Alphaproteobacteria</taxon>
        <taxon>Rhodospirillales</taxon>
        <taxon>Dongiaceae</taxon>
        <taxon>Aliidongia</taxon>
    </lineage>
</organism>
<proteinExistence type="inferred from homology"/>
<keyword evidence="3" id="KW-0731">Sigma factor</keyword>
<dbReference type="SUPFAM" id="SSF88659">
    <property type="entry name" value="Sigma3 and sigma4 domains of RNA polymerase sigma factors"/>
    <property type="match status" value="1"/>
</dbReference>
<dbReference type="InterPro" id="IPR013324">
    <property type="entry name" value="RNA_pol_sigma_r3/r4-like"/>
</dbReference>
<dbReference type="InterPro" id="IPR039425">
    <property type="entry name" value="RNA_pol_sigma-70-like"/>
</dbReference>
<dbReference type="Gene3D" id="1.10.10.10">
    <property type="entry name" value="Winged helix-like DNA-binding domain superfamily/Winged helix DNA-binding domain"/>
    <property type="match status" value="1"/>
</dbReference>
<evidence type="ECO:0000313" key="7">
    <source>
        <dbReference type="EMBL" id="GGF47719.1"/>
    </source>
</evidence>
<feature type="domain" description="RNA polymerase sigma factor 70 region 4 type 2" evidence="6">
    <location>
        <begin position="108"/>
        <end position="160"/>
    </location>
</feature>
<evidence type="ECO:0000256" key="4">
    <source>
        <dbReference type="ARBA" id="ARBA00023163"/>
    </source>
</evidence>
<dbReference type="GO" id="GO:0016987">
    <property type="term" value="F:sigma factor activity"/>
    <property type="evidence" value="ECO:0007669"/>
    <property type="project" value="UniProtKB-KW"/>
</dbReference>
<keyword evidence="2" id="KW-0805">Transcription regulation</keyword>
<evidence type="ECO:0000259" key="6">
    <source>
        <dbReference type="Pfam" id="PF08281"/>
    </source>
</evidence>
<dbReference type="PANTHER" id="PTHR43133:SF63">
    <property type="entry name" value="RNA POLYMERASE SIGMA FACTOR FECI-RELATED"/>
    <property type="match status" value="1"/>
</dbReference>
<comment type="caution">
    <text evidence="7">The sequence shown here is derived from an EMBL/GenBank/DDBJ whole genome shotgun (WGS) entry which is preliminary data.</text>
</comment>
<evidence type="ECO:0000313" key="8">
    <source>
        <dbReference type="Proteomes" id="UP000646365"/>
    </source>
</evidence>
<dbReference type="Proteomes" id="UP000646365">
    <property type="component" value="Unassembled WGS sequence"/>
</dbReference>
<dbReference type="InterPro" id="IPR013249">
    <property type="entry name" value="RNA_pol_sigma70_r4_t2"/>
</dbReference>
<name>A0A8J2YZU5_9PROT</name>
<evidence type="ECO:0000256" key="3">
    <source>
        <dbReference type="ARBA" id="ARBA00023082"/>
    </source>
</evidence>
<gene>
    <name evidence="7" type="primary">vreI</name>
    <name evidence="7" type="ORF">GCM10011611_62640</name>
</gene>
<comment type="similarity">
    <text evidence="1">Belongs to the sigma-70 factor family. ECF subfamily.</text>
</comment>
<reference evidence="7" key="2">
    <citation type="submission" date="2020-09" db="EMBL/GenBank/DDBJ databases">
        <authorList>
            <person name="Sun Q."/>
            <person name="Zhou Y."/>
        </authorList>
    </citation>
    <scope>NUCLEOTIDE SEQUENCE</scope>
    <source>
        <strain evidence="7">CGMCC 1.15725</strain>
    </source>
</reference>
<dbReference type="NCBIfam" id="TIGR02937">
    <property type="entry name" value="sigma70-ECF"/>
    <property type="match status" value="1"/>
</dbReference>
<evidence type="ECO:0000256" key="1">
    <source>
        <dbReference type="ARBA" id="ARBA00010641"/>
    </source>
</evidence>
<evidence type="ECO:0000256" key="2">
    <source>
        <dbReference type="ARBA" id="ARBA00023015"/>
    </source>
</evidence>
<keyword evidence="8" id="KW-1185">Reference proteome</keyword>
<dbReference type="RefSeq" id="WP_189052142.1">
    <property type="nucleotide sequence ID" value="NZ_BMJQ01000026.1"/>
</dbReference>
<dbReference type="GO" id="GO:0006352">
    <property type="term" value="P:DNA-templated transcription initiation"/>
    <property type="evidence" value="ECO:0007669"/>
    <property type="project" value="InterPro"/>
</dbReference>
<dbReference type="PANTHER" id="PTHR43133">
    <property type="entry name" value="RNA POLYMERASE ECF-TYPE SIGMA FACTO"/>
    <property type="match status" value="1"/>
</dbReference>
<dbReference type="SUPFAM" id="SSF88946">
    <property type="entry name" value="Sigma2 domain of RNA polymerase sigma factors"/>
    <property type="match status" value="1"/>
</dbReference>
<dbReference type="InterPro" id="IPR014284">
    <property type="entry name" value="RNA_pol_sigma-70_dom"/>
</dbReference>
<dbReference type="Pfam" id="PF08281">
    <property type="entry name" value="Sigma70_r4_2"/>
    <property type="match status" value="1"/>
</dbReference>
<dbReference type="Pfam" id="PF04542">
    <property type="entry name" value="Sigma70_r2"/>
    <property type="match status" value="1"/>
</dbReference>
<feature type="domain" description="RNA polymerase sigma-70 region 2" evidence="5">
    <location>
        <begin position="19"/>
        <end position="76"/>
    </location>
</feature>
<evidence type="ECO:0000259" key="5">
    <source>
        <dbReference type="Pfam" id="PF04542"/>
    </source>
</evidence>
<dbReference type="InterPro" id="IPR036388">
    <property type="entry name" value="WH-like_DNA-bd_sf"/>
</dbReference>
<dbReference type="InterPro" id="IPR013325">
    <property type="entry name" value="RNA_pol_sigma_r2"/>
</dbReference>
<reference evidence="7" key="1">
    <citation type="journal article" date="2014" name="Int. J. Syst. Evol. Microbiol.">
        <title>Complete genome sequence of Corynebacterium casei LMG S-19264T (=DSM 44701T), isolated from a smear-ripened cheese.</title>
        <authorList>
            <consortium name="US DOE Joint Genome Institute (JGI-PGF)"/>
            <person name="Walter F."/>
            <person name="Albersmeier A."/>
            <person name="Kalinowski J."/>
            <person name="Ruckert C."/>
        </authorList>
    </citation>
    <scope>NUCLEOTIDE SEQUENCE</scope>
    <source>
        <strain evidence="7">CGMCC 1.15725</strain>
    </source>
</reference>